<evidence type="ECO:0008006" key="3">
    <source>
        <dbReference type="Google" id="ProtNLM"/>
    </source>
</evidence>
<accession>A0A1F4U151</accession>
<dbReference type="AlphaFoldDB" id="A0A1F4U151"/>
<gene>
    <name evidence="1" type="ORF">A3K42_01140</name>
</gene>
<protein>
    <recommendedName>
        <fullName evidence="3">mRNA interferase</fullName>
    </recommendedName>
</protein>
<organism evidence="1 2">
    <name type="scientific">candidate division WWE3 bacterium RBG_13_37_7</name>
    <dbReference type="NCBI Taxonomy" id="1802609"/>
    <lineage>
        <taxon>Bacteria</taxon>
        <taxon>Katanobacteria</taxon>
    </lineage>
</organism>
<dbReference type="InterPro" id="IPR011067">
    <property type="entry name" value="Plasmid_toxin/cell-grow_inhib"/>
</dbReference>
<dbReference type="Proteomes" id="UP000178270">
    <property type="component" value="Unassembled WGS sequence"/>
</dbReference>
<proteinExistence type="predicted"/>
<sequence length="112" mass="13073">MKYKFGDVYLVKFHPAMGQELHKYRPAVILSDKTNEIDSRFVTIAPFTTKISKSKNFEILFKTSEVPFLDKNSLLLLWYIRTTEIDSLEVKLGEISDIKKKELKNNLVKLFS</sequence>
<dbReference type="EMBL" id="MEUS01000023">
    <property type="protein sequence ID" value="OGC38632.1"/>
    <property type="molecule type" value="Genomic_DNA"/>
</dbReference>
<dbReference type="GO" id="GO:0003677">
    <property type="term" value="F:DNA binding"/>
    <property type="evidence" value="ECO:0007669"/>
    <property type="project" value="InterPro"/>
</dbReference>
<name>A0A1F4U151_UNCKA</name>
<reference evidence="1 2" key="1">
    <citation type="journal article" date="2016" name="Nat. Commun.">
        <title>Thousands of microbial genomes shed light on interconnected biogeochemical processes in an aquifer system.</title>
        <authorList>
            <person name="Anantharaman K."/>
            <person name="Brown C.T."/>
            <person name="Hug L.A."/>
            <person name="Sharon I."/>
            <person name="Castelle C.J."/>
            <person name="Probst A.J."/>
            <person name="Thomas B.C."/>
            <person name="Singh A."/>
            <person name="Wilkins M.J."/>
            <person name="Karaoz U."/>
            <person name="Brodie E.L."/>
            <person name="Williams K.H."/>
            <person name="Hubbard S.S."/>
            <person name="Banfield J.F."/>
        </authorList>
    </citation>
    <scope>NUCLEOTIDE SEQUENCE [LARGE SCALE GENOMIC DNA]</scope>
</reference>
<dbReference type="InterPro" id="IPR003477">
    <property type="entry name" value="PemK-like"/>
</dbReference>
<evidence type="ECO:0000313" key="1">
    <source>
        <dbReference type="EMBL" id="OGC38632.1"/>
    </source>
</evidence>
<dbReference type="SUPFAM" id="SSF50118">
    <property type="entry name" value="Cell growth inhibitor/plasmid maintenance toxic component"/>
    <property type="match status" value="1"/>
</dbReference>
<dbReference type="GO" id="GO:0006402">
    <property type="term" value="P:mRNA catabolic process"/>
    <property type="evidence" value="ECO:0007669"/>
    <property type="project" value="TreeGrafter"/>
</dbReference>
<dbReference type="GO" id="GO:0016075">
    <property type="term" value="P:rRNA catabolic process"/>
    <property type="evidence" value="ECO:0007669"/>
    <property type="project" value="TreeGrafter"/>
</dbReference>
<comment type="caution">
    <text evidence="1">The sequence shown here is derived from an EMBL/GenBank/DDBJ whole genome shotgun (WGS) entry which is preliminary data.</text>
</comment>
<dbReference type="GO" id="GO:0004521">
    <property type="term" value="F:RNA endonuclease activity"/>
    <property type="evidence" value="ECO:0007669"/>
    <property type="project" value="TreeGrafter"/>
</dbReference>
<dbReference type="Gene3D" id="2.30.30.110">
    <property type="match status" value="1"/>
</dbReference>
<dbReference type="Pfam" id="PF02452">
    <property type="entry name" value="PemK_toxin"/>
    <property type="match status" value="1"/>
</dbReference>
<dbReference type="PANTHER" id="PTHR33988">
    <property type="entry name" value="ENDORIBONUCLEASE MAZF-RELATED"/>
    <property type="match status" value="1"/>
</dbReference>
<evidence type="ECO:0000313" key="2">
    <source>
        <dbReference type="Proteomes" id="UP000178270"/>
    </source>
</evidence>